<feature type="transmembrane region" description="Helical" evidence="8">
    <location>
        <begin position="33"/>
        <end position="58"/>
    </location>
</feature>
<dbReference type="GO" id="GO:0022857">
    <property type="term" value="F:transmembrane transporter activity"/>
    <property type="evidence" value="ECO:0007669"/>
    <property type="project" value="InterPro"/>
</dbReference>
<evidence type="ECO:0000313" key="10">
    <source>
        <dbReference type="EMBL" id="TDZ85852.1"/>
    </source>
</evidence>
<dbReference type="NCBIfam" id="TIGR00711">
    <property type="entry name" value="efflux_EmrB"/>
    <property type="match status" value="1"/>
</dbReference>
<reference evidence="10 11" key="1">
    <citation type="journal article" date="2019" name="Sci. Rep.">
        <title>Extended insight into the Mycobacterium chelonae-abscessus complex through whole genome sequencing of Mycobacterium salmoniphilum outbreak and Mycobacterium salmoniphilum-like strains.</title>
        <authorList>
            <person name="Behra P.R.K."/>
            <person name="Das S."/>
            <person name="Pettersson B.M.F."/>
            <person name="Shirreff L."/>
            <person name="DuCote T."/>
            <person name="Jacobsson K.G."/>
            <person name="Ennis D.G."/>
            <person name="Kirsebom L.A."/>
        </authorList>
    </citation>
    <scope>NUCLEOTIDE SEQUENCE [LARGE SCALE GENOMIC DNA]</scope>
    <source>
        <strain evidence="10 11">DE 4585</strain>
    </source>
</reference>
<evidence type="ECO:0000256" key="4">
    <source>
        <dbReference type="ARBA" id="ARBA00022692"/>
    </source>
</evidence>
<feature type="transmembrane region" description="Helical" evidence="8">
    <location>
        <begin position="328"/>
        <end position="349"/>
    </location>
</feature>
<evidence type="ECO:0000256" key="8">
    <source>
        <dbReference type="SAM" id="Phobius"/>
    </source>
</evidence>
<sequence>MDSVPTALSAPSGPAEQRGVNESGHPDKLDASLLRIAGICGLASVMAFLDSTAVAVAQRTFVAQFGSSQAVVSWTIAGYMLAFATVIPMTGWAADRFGTKRLFIGAVLVFTIGSLLCAAAPNILLLIIFRVVQGVGGGMLMPLSFMILTREAGPKRLGRVVAIGAVPFLLGPIGGPILGGWLIGSYGWEWIFLINLPIGLSAILLAALMFPGDNPEPSEKLDVVGALLLSPGVAILLVGMSAIPGRDSMADLHVLLPVIIGVALIAAFVVHTKNRASHPLVDLRLFENRVVKWANITQFAFAATFVGVSVLVPSYFQVVLHQTPMQSGMSMVAMGVGLVLTMPFAGMFMDKRGPGTIVLLGLPLIAVGLGIFTFGVARQADFSPILLAGLMVMGMGVGCTSTPLSAACVQSLAPSQIARGTTLLSVNDQVGGSVGAALMATLLTNQFNRAGGGIQADSLSVADGEAGRHGISNGPVLNPASDFAINASQWLSHAYTAVFVAAAALAVVTIVPAVFLPRKLAVGADA</sequence>
<keyword evidence="2" id="KW-0813">Transport</keyword>
<evidence type="ECO:0000256" key="2">
    <source>
        <dbReference type="ARBA" id="ARBA00022448"/>
    </source>
</evidence>
<dbReference type="Pfam" id="PF07690">
    <property type="entry name" value="MFS_1"/>
    <property type="match status" value="1"/>
</dbReference>
<evidence type="ECO:0000256" key="3">
    <source>
        <dbReference type="ARBA" id="ARBA00022475"/>
    </source>
</evidence>
<feature type="transmembrane region" description="Helical" evidence="8">
    <location>
        <begin position="223"/>
        <end position="242"/>
    </location>
</feature>
<organism evidence="10 11">
    <name type="scientific">Mycobacteroides salmoniphilum</name>
    <dbReference type="NCBI Taxonomy" id="404941"/>
    <lineage>
        <taxon>Bacteria</taxon>
        <taxon>Bacillati</taxon>
        <taxon>Actinomycetota</taxon>
        <taxon>Actinomycetes</taxon>
        <taxon>Mycobacteriales</taxon>
        <taxon>Mycobacteriaceae</taxon>
        <taxon>Mycobacteroides</taxon>
    </lineage>
</organism>
<dbReference type="SUPFAM" id="SSF103473">
    <property type="entry name" value="MFS general substrate transporter"/>
    <property type="match status" value="1"/>
</dbReference>
<evidence type="ECO:0000313" key="11">
    <source>
        <dbReference type="Proteomes" id="UP000295117"/>
    </source>
</evidence>
<accession>A0A4R8S7D4</accession>
<feature type="transmembrane region" description="Helical" evidence="8">
    <location>
        <begin position="293"/>
        <end position="316"/>
    </location>
</feature>
<proteinExistence type="predicted"/>
<dbReference type="PROSITE" id="PS50850">
    <property type="entry name" value="MFS"/>
    <property type="match status" value="1"/>
</dbReference>
<evidence type="ECO:0000256" key="5">
    <source>
        <dbReference type="ARBA" id="ARBA00022989"/>
    </source>
</evidence>
<protein>
    <submittedName>
        <fullName evidence="10">Putative transport protein HsrA</fullName>
    </submittedName>
</protein>
<feature type="transmembrane region" description="Helical" evidence="8">
    <location>
        <begin position="494"/>
        <end position="516"/>
    </location>
</feature>
<dbReference type="InterPro" id="IPR036259">
    <property type="entry name" value="MFS_trans_sf"/>
</dbReference>
<keyword evidence="5 8" id="KW-1133">Transmembrane helix</keyword>
<comment type="caution">
    <text evidence="10">The sequence shown here is derived from an EMBL/GenBank/DDBJ whole genome shotgun (WGS) entry which is preliminary data.</text>
</comment>
<dbReference type="Gene3D" id="1.20.1250.20">
    <property type="entry name" value="MFS general substrate transporter like domains"/>
    <property type="match status" value="1"/>
</dbReference>
<dbReference type="InterPro" id="IPR011701">
    <property type="entry name" value="MFS"/>
</dbReference>
<dbReference type="AlphaFoldDB" id="A0A4R8S7D4"/>
<feature type="transmembrane region" description="Helical" evidence="8">
    <location>
        <begin position="382"/>
        <end position="409"/>
    </location>
</feature>
<dbReference type="Gene3D" id="1.20.1720.10">
    <property type="entry name" value="Multidrug resistance protein D"/>
    <property type="match status" value="1"/>
</dbReference>
<keyword evidence="3" id="KW-1003">Cell membrane</keyword>
<feature type="transmembrane region" description="Helical" evidence="8">
    <location>
        <begin position="160"/>
        <end position="184"/>
    </location>
</feature>
<dbReference type="PANTHER" id="PTHR23501:SF1">
    <property type="entry name" value="TRANSPORT PROTEIN HSRA-RELATED"/>
    <property type="match status" value="1"/>
</dbReference>
<gene>
    <name evidence="10" type="primary">hsrA</name>
    <name evidence="10" type="ORF">DE4585_01175</name>
</gene>
<dbReference type="RefSeq" id="WP_134070201.1">
    <property type="nucleotide sequence ID" value="NZ_PECH01000004.1"/>
</dbReference>
<feature type="transmembrane region" description="Helical" evidence="8">
    <location>
        <begin position="356"/>
        <end position="376"/>
    </location>
</feature>
<evidence type="ECO:0000256" key="6">
    <source>
        <dbReference type="ARBA" id="ARBA00023136"/>
    </source>
</evidence>
<feature type="transmembrane region" description="Helical" evidence="8">
    <location>
        <begin position="190"/>
        <end position="211"/>
    </location>
</feature>
<feature type="region of interest" description="Disordered" evidence="7">
    <location>
        <begin position="1"/>
        <end position="24"/>
    </location>
</feature>
<dbReference type="Proteomes" id="UP000295117">
    <property type="component" value="Unassembled WGS sequence"/>
</dbReference>
<feature type="transmembrane region" description="Helical" evidence="8">
    <location>
        <begin position="254"/>
        <end position="272"/>
    </location>
</feature>
<feature type="transmembrane region" description="Helical" evidence="8">
    <location>
        <begin position="102"/>
        <end position="121"/>
    </location>
</feature>
<dbReference type="InterPro" id="IPR020846">
    <property type="entry name" value="MFS_dom"/>
</dbReference>
<keyword evidence="4 8" id="KW-0812">Transmembrane</keyword>
<keyword evidence="6 8" id="KW-0472">Membrane</keyword>
<feature type="transmembrane region" description="Helical" evidence="8">
    <location>
        <begin position="70"/>
        <end position="90"/>
    </location>
</feature>
<evidence type="ECO:0000259" key="9">
    <source>
        <dbReference type="PROSITE" id="PS50850"/>
    </source>
</evidence>
<dbReference type="EMBL" id="PECH01000004">
    <property type="protein sequence ID" value="TDZ85852.1"/>
    <property type="molecule type" value="Genomic_DNA"/>
</dbReference>
<comment type="subcellular location">
    <subcellularLocation>
        <location evidence="1">Cell membrane</location>
        <topology evidence="1">Multi-pass membrane protein</topology>
    </subcellularLocation>
</comment>
<evidence type="ECO:0000256" key="7">
    <source>
        <dbReference type="SAM" id="MobiDB-lite"/>
    </source>
</evidence>
<evidence type="ECO:0000256" key="1">
    <source>
        <dbReference type="ARBA" id="ARBA00004651"/>
    </source>
</evidence>
<dbReference type="GO" id="GO:0005886">
    <property type="term" value="C:plasma membrane"/>
    <property type="evidence" value="ECO:0007669"/>
    <property type="project" value="UniProtKB-SubCell"/>
</dbReference>
<feature type="domain" description="Major facilitator superfamily (MFS) profile" evidence="9">
    <location>
        <begin position="36"/>
        <end position="521"/>
    </location>
</feature>
<name>A0A4R8S7D4_9MYCO</name>
<dbReference type="PANTHER" id="PTHR23501">
    <property type="entry name" value="MAJOR FACILITATOR SUPERFAMILY"/>
    <property type="match status" value="1"/>
</dbReference>
<dbReference type="InterPro" id="IPR004638">
    <property type="entry name" value="EmrB-like"/>
</dbReference>